<feature type="domain" description="ESF1 RRM" evidence="7">
    <location>
        <begin position="197"/>
        <end position="350"/>
    </location>
</feature>
<dbReference type="Proteomes" id="UP000192578">
    <property type="component" value="Unassembled WGS sequence"/>
</dbReference>
<evidence type="ECO:0000313" key="9">
    <source>
        <dbReference type="Proteomes" id="UP000192578"/>
    </source>
</evidence>
<dbReference type="EMBL" id="MTYJ01000035">
    <property type="protein sequence ID" value="OQV19800.1"/>
    <property type="molecule type" value="Genomic_DNA"/>
</dbReference>
<feature type="region of interest" description="Disordered" evidence="5">
    <location>
        <begin position="450"/>
        <end position="469"/>
    </location>
</feature>
<dbReference type="PANTHER" id="PTHR12202:SF0">
    <property type="entry name" value="ESF1 HOMOLOG"/>
    <property type="match status" value="1"/>
</dbReference>
<dbReference type="AlphaFoldDB" id="A0A1W0WX69"/>
<dbReference type="GO" id="GO:0006364">
    <property type="term" value="P:rRNA processing"/>
    <property type="evidence" value="ECO:0007669"/>
    <property type="project" value="InterPro"/>
</dbReference>
<evidence type="ECO:0000256" key="4">
    <source>
        <dbReference type="ARBA" id="ARBA00023242"/>
    </source>
</evidence>
<feature type="compositionally biased region" description="Acidic residues" evidence="5">
    <location>
        <begin position="533"/>
        <end position="558"/>
    </location>
</feature>
<dbReference type="Pfam" id="PF25121">
    <property type="entry name" value="RRM_ESF1"/>
    <property type="match status" value="1"/>
</dbReference>
<sequence length="722" mass="81164">MARPAGSGRPSKKNFNPKLKKNKKAAAEKQNQEHILKDDRFSRIATDPRFRGIPKEERKLKIDDRFKAMFTDKRFDQKHTVDKRGRPVNFSTSDNLKKFYHLEEEEGGEAATSSTKRTKKKHSDLDKRFKVKSEDSEESDTETEDDDDDPSRDLARGKGNMESSSDESEDEDEETAEEIEHPWAEFSQDAPPTDEATRRLALVNMDWDGIKAEDLLALFTSFKPTSGVINSVTIYPSEYGLKRMEEEKKKGPLELTRVSSLKKGDDSDSDDSDDEADDASKARGNEQLREYQLNRLKYYYAVIECDTAETASKIYEECDGLEYENSSTVIDLRYIPEDMEFEQEARSAATNLPANYVASEFVNSALQQSTVKCSWDETPRDRKGLPAFADWEKQDDLQAYLASSSDEEDEEEAAPFLDAPNGDTKSVRSTRSMKDPEAIEKYRALLLGLDTDDGTSKPAGDSDSDGNVDLEVEWEPDVKSAAANAVEKHKKAAEVEKLTPFEKLLEKQAVKRKARKEAKLRESTPDFDRALADEGDDDLVDSDNDESVVEGGDAEEEDPRTAEEVAAEVADLELLVGGRRPGEKRRHFSLSTLLKEGKEGKESKSQLRKKRKLAARSKTSLVKAETPAAVDDFEMDLQDPRFAALYTSSQYNVDKSDAAFKATKGMDALVREKVQRRGDQQQARTSSSSRDGRDVRSVRPEISSLAKSVKAKIASDRMNKKN</sequence>
<feature type="region of interest" description="Disordered" evidence="5">
    <location>
        <begin position="250"/>
        <end position="285"/>
    </location>
</feature>
<dbReference type="PANTHER" id="PTHR12202">
    <property type="entry name" value="ESF1 HOMOLOG"/>
    <property type="match status" value="1"/>
</dbReference>
<dbReference type="InterPro" id="IPR039754">
    <property type="entry name" value="Esf1"/>
</dbReference>
<evidence type="ECO:0000259" key="7">
    <source>
        <dbReference type="Pfam" id="PF25121"/>
    </source>
</evidence>
<evidence type="ECO:0000256" key="2">
    <source>
        <dbReference type="ARBA" id="ARBA00009087"/>
    </source>
</evidence>
<feature type="region of interest" description="Disordered" evidence="5">
    <location>
        <begin position="72"/>
        <end position="197"/>
    </location>
</feature>
<feature type="compositionally biased region" description="Basic and acidic residues" evidence="5">
    <location>
        <begin position="713"/>
        <end position="722"/>
    </location>
</feature>
<feature type="region of interest" description="Disordered" evidence="5">
    <location>
        <begin position="581"/>
        <end position="623"/>
    </location>
</feature>
<feature type="compositionally biased region" description="Basic and acidic residues" evidence="5">
    <location>
        <begin position="517"/>
        <end position="532"/>
    </location>
</feature>
<evidence type="ECO:0000256" key="5">
    <source>
        <dbReference type="SAM" id="MobiDB-lite"/>
    </source>
</evidence>
<feature type="compositionally biased region" description="Acidic residues" evidence="5">
    <location>
        <begin position="267"/>
        <end position="277"/>
    </location>
</feature>
<feature type="compositionally biased region" description="Acidic residues" evidence="5">
    <location>
        <begin position="164"/>
        <end position="177"/>
    </location>
</feature>
<evidence type="ECO:0000313" key="8">
    <source>
        <dbReference type="EMBL" id="OQV19800.1"/>
    </source>
</evidence>
<evidence type="ECO:0000259" key="6">
    <source>
        <dbReference type="Pfam" id="PF08159"/>
    </source>
</evidence>
<accession>A0A1W0WX69</accession>
<dbReference type="GO" id="GO:0003723">
    <property type="term" value="F:RNA binding"/>
    <property type="evidence" value="ECO:0007669"/>
    <property type="project" value="TreeGrafter"/>
</dbReference>
<evidence type="ECO:0000256" key="1">
    <source>
        <dbReference type="ARBA" id="ARBA00004604"/>
    </source>
</evidence>
<comment type="caution">
    <text evidence="8">The sequence shown here is derived from an EMBL/GenBank/DDBJ whole genome shotgun (WGS) entry which is preliminary data.</text>
</comment>
<feature type="compositionally biased region" description="Basic and acidic residues" evidence="5">
    <location>
        <begin position="595"/>
        <end position="605"/>
    </location>
</feature>
<dbReference type="OrthoDB" id="431825at2759"/>
<protein>
    <submittedName>
        <fullName evidence="8">ESF1-like protein</fullName>
    </submittedName>
</protein>
<feature type="compositionally biased region" description="Basic and acidic residues" evidence="5">
    <location>
        <begin position="72"/>
        <end position="85"/>
    </location>
</feature>
<feature type="compositionally biased region" description="Basic and acidic residues" evidence="5">
    <location>
        <begin position="690"/>
        <end position="699"/>
    </location>
</feature>
<keyword evidence="4" id="KW-0539">Nucleus</keyword>
<comment type="subcellular location">
    <subcellularLocation>
        <location evidence="1">Nucleus</location>
        <location evidence="1">Nucleolus</location>
    </subcellularLocation>
</comment>
<dbReference type="InterPro" id="IPR056750">
    <property type="entry name" value="RRM_ESF1"/>
</dbReference>
<evidence type="ECO:0000256" key="3">
    <source>
        <dbReference type="ARBA" id="ARBA00023054"/>
    </source>
</evidence>
<feature type="compositionally biased region" description="Basic residues" evidence="5">
    <location>
        <begin position="606"/>
        <end position="615"/>
    </location>
</feature>
<feature type="region of interest" description="Disordered" evidence="5">
    <location>
        <begin position="512"/>
        <end position="564"/>
    </location>
</feature>
<dbReference type="InterPro" id="IPR012580">
    <property type="entry name" value="NUC153"/>
</dbReference>
<gene>
    <name evidence="8" type="ORF">BV898_06072</name>
</gene>
<feature type="region of interest" description="Disordered" evidence="5">
    <location>
        <begin position="402"/>
        <end position="436"/>
    </location>
</feature>
<comment type="similarity">
    <text evidence="2">Belongs to the ESF1 family.</text>
</comment>
<feature type="region of interest" description="Disordered" evidence="5">
    <location>
        <begin position="1"/>
        <end position="56"/>
    </location>
</feature>
<feature type="compositionally biased region" description="Acidic residues" evidence="5">
    <location>
        <begin position="135"/>
        <end position="150"/>
    </location>
</feature>
<reference evidence="9" key="1">
    <citation type="submission" date="2017-01" db="EMBL/GenBank/DDBJ databases">
        <title>Comparative genomics of anhydrobiosis in the tardigrade Hypsibius dujardini.</title>
        <authorList>
            <person name="Yoshida Y."/>
            <person name="Koutsovoulos G."/>
            <person name="Laetsch D."/>
            <person name="Stevens L."/>
            <person name="Kumar S."/>
            <person name="Horikawa D."/>
            <person name="Ishino K."/>
            <person name="Komine S."/>
            <person name="Tomita M."/>
            <person name="Blaxter M."/>
            <person name="Arakawa K."/>
        </authorList>
    </citation>
    <scope>NUCLEOTIDE SEQUENCE [LARGE SCALE GENOMIC DNA]</scope>
    <source>
        <strain evidence="9">Z151</strain>
    </source>
</reference>
<feature type="domain" description="NUC153" evidence="6">
    <location>
        <begin position="639"/>
        <end position="666"/>
    </location>
</feature>
<keyword evidence="9" id="KW-1185">Reference proteome</keyword>
<keyword evidence="3" id="KW-0175">Coiled coil</keyword>
<feature type="compositionally biased region" description="Basic and acidic residues" evidence="5">
    <location>
        <begin position="123"/>
        <end position="134"/>
    </location>
</feature>
<proteinExistence type="inferred from homology"/>
<organism evidence="8 9">
    <name type="scientific">Hypsibius exemplaris</name>
    <name type="common">Freshwater tardigrade</name>
    <dbReference type="NCBI Taxonomy" id="2072580"/>
    <lineage>
        <taxon>Eukaryota</taxon>
        <taxon>Metazoa</taxon>
        <taxon>Ecdysozoa</taxon>
        <taxon>Tardigrada</taxon>
        <taxon>Eutardigrada</taxon>
        <taxon>Parachela</taxon>
        <taxon>Hypsibioidea</taxon>
        <taxon>Hypsibiidae</taxon>
        <taxon>Hypsibius</taxon>
    </lineage>
</organism>
<feature type="region of interest" description="Disordered" evidence="5">
    <location>
        <begin position="673"/>
        <end position="722"/>
    </location>
</feature>
<dbReference type="GO" id="GO:0005730">
    <property type="term" value="C:nucleolus"/>
    <property type="evidence" value="ECO:0007669"/>
    <property type="project" value="UniProtKB-SubCell"/>
</dbReference>
<name>A0A1W0WX69_HYPEX</name>
<dbReference type="Pfam" id="PF08159">
    <property type="entry name" value="NUC153"/>
    <property type="match status" value="1"/>
</dbReference>
<feature type="compositionally biased region" description="Basic and acidic residues" evidence="5">
    <location>
        <begin position="25"/>
        <end position="56"/>
    </location>
</feature>